<reference evidence="2 3" key="1">
    <citation type="submission" date="2023-05" db="EMBL/GenBank/DDBJ databases">
        <title>B98-5 Cell Line De Novo Hybrid Assembly: An Optical Mapping Approach.</title>
        <authorList>
            <person name="Kananen K."/>
            <person name="Auerbach J.A."/>
            <person name="Kautto E."/>
            <person name="Blachly J.S."/>
        </authorList>
    </citation>
    <scope>NUCLEOTIDE SEQUENCE [LARGE SCALE GENOMIC DNA]</scope>
    <source>
        <strain evidence="2">B95-8</strain>
        <tissue evidence="2">Cell line</tissue>
    </source>
</reference>
<evidence type="ECO:0000313" key="3">
    <source>
        <dbReference type="Proteomes" id="UP001266305"/>
    </source>
</evidence>
<comment type="caution">
    <text evidence="2">The sequence shown here is derived from an EMBL/GenBank/DDBJ whole genome shotgun (WGS) entry which is preliminary data.</text>
</comment>
<dbReference type="Proteomes" id="UP001266305">
    <property type="component" value="Unassembled WGS sequence"/>
</dbReference>
<evidence type="ECO:0000256" key="1">
    <source>
        <dbReference type="SAM" id="MobiDB-lite"/>
    </source>
</evidence>
<proteinExistence type="predicted"/>
<dbReference type="EMBL" id="JASSZA010000007">
    <property type="protein sequence ID" value="KAK2105386.1"/>
    <property type="molecule type" value="Genomic_DNA"/>
</dbReference>
<gene>
    <name evidence="2" type="ORF">P7K49_014900</name>
</gene>
<accession>A0ABQ9V7Q0</accession>
<organism evidence="2 3">
    <name type="scientific">Saguinus oedipus</name>
    <name type="common">Cotton-top tamarin</name>
    <name type="synonym">Oedipomidas oedipus</name>
    <dbReference type="NCBI Taxonomy" id="9490"/>
    <lineage>
        <taxon>Eukaryota</taxon>
        <taxon>Metazoa</taxon>
        <taxon>Chordata</taxon>
        <taxon>Craniata</taxon>
        <taxon>Vertebrata</taxon>
        <taxon>Euteleostomi</taxon>
        <taxon>Mammalia</taxon>
        <taxon>Eutheria</taxon>
        <taxon>Euarchontoglires</taxon>
        <taxon>Primates</taxon>
        <taxon>Haplorrhini</taxon>
        <taxon>Platyrrhini</taxon>
        <taxon>Cebidae</taxon>
        <taxon>Callitrichinae</taxon>
        <taxon>Saguinus</taxon>
    </lineage>
</organism>
<protein>
    <submittedName>
        <fullName evidence="2">Uncharacterized protein</fullName>
    </submittedName>
</protein>
<sequence length="62" mass="6876">APATGSTGAKSAPRYYWKRASVCLPGTEKPPEKCQMSHESQRGRAVREEARSKTRREQQEGG</sequence>
<name>A0ABQ9V7Q0_SAGOE</name>
<feature type="non-terminal residue" evidence="2">
    <location>
        <position position="1"/>
    </location>
</feature>
<evidence type="ECO:0000313" key="2">
    <source>
        <dbReference type="EMBL" id="KAK2105386.1"/>
    </source>
</evidence>
<feature type="non-terminal residue" evidence="2">
    <location>
        <position position="62"/>
    </location>
</feature>
<feature type="region of interest" description="Disordered" evidence="1">
    <location>
        <begin position="26"/>
        <end position="62"/>
    </location>
</feature>
<feature type="compositionally biased region" description="Basic and acidic residues" evidence="1">
    <location>
        <begin position="29"/>
        <end position="62"/>
    </location>
</feature>
<keyword evidence="3" id="KW-1185">Reference proteome</keyword>